<evidence type="ECO:0000313" key="3">
    <source>
        <dbReference type="Proteomes" id="UP000001976"/>
    </source>
</evidence>
<reference evidence="3" key="2">
    <citation type="journal article" date="2001" name="Science">
        <title>The composite genome of the legume symbiont Sinorhizobium meliloti.</title>
        <authorList>
            <person name="Galibert F."/>
            <person name="Finan T.M."/>
            <person name="Long S.R."/>
            <person name="Puehler A."/>
            <person name="Abola P."/>
            <person name="Ampe F."/>
            <person name="Barloy-Hubler F."/>
            <person name="Barnett M.J."/>
            <person name="Becker A."/>
            <person name="Boistard P."/>
            <person name="Bothe G."/>
            <person name="Boutry M."/>
            <person name="Bowser L."/>
            <person name="Buhrmester J."/>
            <person name="Cadieu E."/>
            <person name="Capela D."/>
            <person name="Chain P."/>
            <person name="Cowie A."/>
            <person name="Davis R.W."/>
            <person name="Dreano S."/>
            <person name="Federspiel N.A."/>
            <person name="Fisher R.F."/>
            <person name="Gloux S."/>
            <person name="Godrie T."/>
            <person name="Goffeau A."/>
            <person name="Golding B."/>
            <person name="Gouzy J."/>
            <person name="Gurjal M."/>
            <person name="Hernandez-Lucas I."/>
            <person name="Hong A."/>
            <person name="Huizar L."/>
            <person name="Hyman R.W."/>
            <person name="Jones T."/>
            <person name="Kahn D."/>
            <person name="Kahn M.L."/>
            <person name="Kalman S."/>
            <person name="Keating D.H."/>
            <person name="Kiss E."/>
            <person name="Komp C."/>
            <person name="Lelaure V."/>
            <person name="Masuy D."/>
            <person name="Palm C."/>
            <person name="Peck M.C."/>
            <person name="Pohl T.M."/>
            <person name="Portetelle D."/>
            <person name="Purnelle B."/>
            <person name="Ramsperger U."/>
            <person name="Surzycki R."/>
            <person name="Thebault P."/>
            <person name="Vandenbol M."/>
            <person name="Vorhoelter F.J."/>
            <person name="Weidner S."/>
            <person name="Wells D.H."/>
            <person name="Wong K."/>
            <person name="Yeh K.-C."/>
            <person name="Batut J."/>
        </authorList>
    </citation>
    <scope>NUCLEOTIDE SEQUENCE [LARGE SCALE GENOMIC DNA]</scope>
    <source>
        <strain evidence="3">1021</strain>
        <plasmid evidence="3">Plasmid pSymB</plasmid>
    </source>
</reference>
<keyword evidence="3" id="KW-1185">Reference proteome</keyword>
<evidence type="ECO:0000313" key="2">
    <source>
        <dbReference type="EMBL" id="CAQ51287.1"/>
    </source>
</evidence>
<dbReference type="Proteomes" id="UP000001976">
    <property type="component" value="Plasmid pSymB"/>
</dbReference>
<dbReference type="HOGENOM" id="CLU_192310_0_0_5"/>
<protein>
    <submittedName>
        <fullName evidence="2">Uncharacterized protein</fullName>
    </submittedName>
</protein>
<feature type="region of interest" description="Disordered" evidence="1">
    <location>
        <begin position="1"/>
        <end position="90"/>
    </location>
</feature>
<dbReference type="EMBL" id="AL591985">
    <property type="protein sequence ID" value="CAQ51287.1"/>
    <property type="molecule type" value="Genomic_DNA"/>
</dbReference>
<name>B2FDC8_RHIME</name>
<dbReference type="KEGG" id="sme:SM_b22008"/>
<proteinExistence type="predicted"/>
<geneLocation type="plasmid" evidence="2 3">
    <name>pSymB</name>
</geneLocation>
<evidence type="ECO:0000256" key="1">
    <source>
        <dbReference type="SAM" id="MobiDB-lite"/>
    </source>
</evidence>
<gene>
    <name evidence="2" type="ORF">SM_b22008</name>
</gene>
<sequence length="90" mass="9773">MRPRHERNTTMSDPKDGKLTEQQTPSRRTTVPPEMDFEPVPLPDQAAEPGTKDADAPPAQSGPSKKGKRPTEGAVKNEPMHHTGAVPPKV</sequence>
<feature type="compositionally biased region" description="Polar residues" evidence="1">
    <location>
        <begin position="20"/>
        <end position="29"/>
    </location>
</feature>
<accession>B2FDC8</accession>
<organism evidence="2 3">
    <name type="scientific">Rhizobium meliloti (strain 1021)</name>
    <name type="common">Ensifer meliloti</name>
    <name type="synonym">Sinorhizobium meliloti</name>
    <dbReference type="NCBI Taxonomy" id="266834"/>
    <lineage>
        <taxon>Bacteria</taxon>
        <taxon>Pseudomonadati</taxon>
        <taxon>Pseudomonadota</taxon>
        <taxon>Alphaproteobacteria</taxon>
        <taxon>Hyphomicrobiales</taxon>
        <taxon>Rhizobiaceae</taxon>
        <taxon>Sinorhizobium/Ensifer group</taxon>
        <taxon>Sinorhizobium</taxon>
    </lineage>
</organism>
<keyword evidence="2" id="KW-0614">Plasmid</keyword>
<reference evidence="2 3" key="1">
    <citation type="journal article" date="2001" name="Proc. Natl. Acad. Sci. U.S.A.">
        <title>The complete sequence of the 1,683-kb pSymB megaplasmid from the N2-fixing endosymbiont Sinorhizobium meliloti.</title>
        <authorList>
            <person name="Finan T.M."/>
            <person name="Weidner S."/>
            <person name="Wong K."/>
            <person name="Buhrmester J."/>
            <person name="Chain P."/>
            <person name="Vorholter F.J."/>
            <person name="Hernandez-Lucas I."/>
            <person name="Becker A."/>
            <person name="Cowie A."/>
            <person name="Gouzy J."/>
            <person name="Golding B."/>
            <person name="Puhler A."/>
        </authorList>
    </citation>
    <scope>NUCLEOTIDE SEQUENCE [LARGE SCALE GENOMIC DNA]</scope>
    <source>
        <strain evidence="2 3">1021</strain>
        <plasmid evidence="3">Plasmid pSymB</plasmid>
    </source>
</reference>
<dbReference type="EnsemblBacteria" id="CAQ51287">
    <property type="protein sequence ID" value="CAQ51287"/>
    <property type="gene ID" value="SM_b22008"/>
</dbReference>
<dbReference type="AlphaFoldDB" id="B2FDC8"/>